<organism evidence="1 2">
    <name type="scientific">Acidipropionibacterium jensenii</name>
    <dbReference type="NCBI Taxonomy" id="1749"/>
    <lineage>
        <taxon>Bacteria</taxon>
        <taxon>Bacillati</taxon>
        <taxon>Actinomycetota</taxon>
        <taxon>Actinomycetes</taxon>
        <taxon>Propionibacteriales</taxon>
        <taxon>Propionibacteriaceae</taxon>
        <taxon>Acidipropionibacterium</taxon>
    </lineage>
</organism>
<gene>
    <name evidence="1" type="ORF">NCTC13652_02134</name>
</gene>
<evidence type="ECO:0000313" key="2">
    <source>
        <dbReference type="Proteomes" id="UP000277858"/>
    </source>
</evidence>
<dbReference type="AlphaFoldDB" id="A0A3S4UZ06"/>
<sequence>MSRNRWDDVVPRPARRAHVAPGGHRWDDLTAPVMSAIPPAARSKRAVIRLGPAAPVVDLDPEIVGRAMSLPRDRRNMLRAEIQRRASAGAQNRRQVDSDGWVGLFLLEQEKR</sequence>
<name>A0A3S4UZ06_9ACTN</name>
<dbReference type="EMBL" id="LR134473">
    <property type="protein sequence ID" value="VEI03918.1"/>
    <property type="molecule type" value="Genomic_DNA"/>
</dbReference>
<accession>A0A3S4UZ06</accession>
<dbReference type="Proteomes" id="UP000277858">
    <property type="component" value="Chromosome"/>
</dbReference>
<proteinExistence type="predicted"/>
<reference evidence="1 2" key="1">
    <citation type="submission" date="2018-12" db="EMBL/GenBank/DDBJ databases">
        <authorList>
            <consortium name="Pathogen Informatics"/>
        </authorList>
    </citation>
    <scope>NUCLEOTIDE SEQUENCE [LARGE SCALE GENOMIC DNA]</scope>
    <source>
        <strain evidence="1 2">NCTC13652</strain>
    </source>
</reference>
<evidence type="ECO:0000313" key="1">
    <source>
        <dbReference type="EMBL" id="VEI03918.1"/>
    </source>
</evidence>
<protein>
    <submittedName>
        <fullName evidence="1">Uncharacterized protein</fullName>
    </submittedName>
</protein>
<keyword evidence="2" id="KW-1185">Reference proteome</keyword>
<dbReference type="STRING" id="1122997.GCA_000425285_02113"/>